<dbReference type="InterPro" id="IPR005000">
    <property type="entry name" value="Aldolase/citrate-lyase_domain"/>
</dbReference>
<sequence>MLKANAVKRKVREGREVYGLFCSIPAPALVEMIGCAGYDFVILDSEHTLVDPQCLENLIRAAEAVALTPFVRVPESDPGAILRALDAGAMGVVVPHIRSRADVDAAVRAARYAPEGMRSLNGGRVPGFGLIDLTEYIRLANEEVMVVAMIEDAEGVEALPEILAGGGIDLVLEGAADLSQSYGVPWQTRHPKVTEALRRTHTACAESGVPFCAIPRAREDHEAWQKAGVTAFVLGEERGLAARALRRHLDDHRPYDGEPDGGTR</sequence>
<dbReference type="PANTHER" id="PTHR30502:SF0">
    <property type="entry name" value="PHOSPHOENOLPYRUVATE CARBOXYLASE FAMILY PROTEIN"/>
    <property type="match status" value="1"/>
</dbReference>
<proteinExistence type="inferred from homology"/>
<evidence type="ECO:0000259" key="4">
    <source>
        <dbReference type="Pfam" id="PF03328"/>
    </source>
</evidence>
<feature type="domain" description="HpcH/HpaI aldolase/citrate lyase" evidence="4">
    <location>
        <begin position="18"/>
        <end position="240"/>
    </location>
</feature>
<keyword evidence="6" id="KW-1185">Reference proteome</keyword>
<dbReference type="SUPFAM" id="SSF51621">
    <property type="entry name" value="Phosphoenolpyruvate/pyruvate domain"/>
    <property type="match status" value="1"/>
</dbReference>
<dbReference type="GO" id="GO:0005737">
    <property type="term" value="C:cytoplasm"/>
    <property type="evidence" value="ECO:0007669"/>
    <property type="project" value="TreeGrafter"/>
</dbReference>
<evidence type="ECO:0000256" key="2">
    <source>
        <dbReference type="ARBA" id="ARBA00022723"/>
    </source>
</evidence>
<dbReference type="GO" id="GO:0046872">
    <property type="term" value="F:metal ion binding"/>
    <property type="evidence" value="ECO:0007669"/>
    <property type="project" value="UniProtKB-KW"/>
</dbReference>
<dbReference type="OrthoDB" id="3353438at2"/>
<dbReference type="InterPro" id="IPR040442">
    <property type="entry name" value="Pyrv_kinase-like_dom_sf"/>
</dbReference>
<dbReference type="Pfam" id="PF03328">
    <property type="entry name" value="HpcH_HpaI"/>
    <property type="match status" value="1"/>
</dbReference>
<evidence type="ECO:0000313" key="6">
    <source>
        <dbReference type="Proteomes" id="UP000308697"/>
    </source>
</evidence>
<comment type="caution">
    <text evidence="5">The sequence shown here is derived from an EMBL/GenBank/DDBJ whole genome shotgun (WGS) entry which is preliminary data.</text>
</comment>
<keyword evidence="2" id="KW-0479">Metal-binding</keyword>
<dbReference type="Gene3D" id="3.20.20.60">
    <property type="entry name" value="Phosphoenolpyruvate-binding domains"/>
    <property type="match status" value="1"/>
</dbReference>
<dbReference type="RefSeq" id="WP_136740102.1">
    <property type="nucleotide sequence ID" value="NZ_SUMB01000004.1"/>
</dbReference>
<reference evidence="5 6" key="1">
    <citation type="submission" date="2019-04" db="EMBL/GenBank/DDBJ databases">
        <title>Streptomyces piniterrae sp. nov., a heliquinomycin-producing actinomycete isolated from rhizosphere soil of Pinus yunnanensis.</title>
        <authorList>
            <person name="Zhuang X."/>
            <person name="Zhao J."/>
        </authorList>
    </citation>
    <scope>NUCLEOTIDE SEQUENCE [LARGE SCALE GENOMIC DNA]</scope>
    <source>
        <strain evidence="6">jys28</strain>
    </source>
</reference>
<dbReference type="GO" id="GO:0016832">
    <property type="term" value="F:aldehyde-lyase activity"/>
    <property type="evidence" value="ECO:0007669"/>
    <property type="project" value="TreeGrafter"/>
</dbReference>
<gene>
    <name evidence="5" type="ORF">FCH28_13400</name>
</gene>
<dbReference type="AlphaFoldDB" id="A0A4U0NIS3"/>
<dbReference type="InterPro" id="IPR050251">
    <property type="entry name" value="HpcH-HpaI_aldolase"/>
</dbReference>
<dbReference type="PANTHER" id="PTHR30502">
    <property type="entry name" value="2-KETO-3-DEOXY-L-RHAMNONATE ALDOLASE"/>
    <property type="match status" value="1"/>
</dbReference>
<organism evidence="5 6">
    <name type="scientific">Streptomyces piniterrae</name>
    <dbReference type="NCBI Taxonomy" id="2571125"/>
    <lineage>
        <taxon>Bacteria</taxon>
        <taxon>Bacillati</taxon>
        <taxon>Actinomycetota</taxon>
        <taxon>Actinomycetes</taxon>
        <taxon>Kitasatosporales</taxon>
        <taxon>Streptomycetaceae</taxon>
        <taxon>Streptomyces</taxon>
    </lineage>
</organism>
<accession>A0A4U0NIS3</accession>
<dbReference type="Proteomes" id="UP000308697">
    <property type="component" value="Unassembled WGS sequence"/>
</dbReference>
<protein>
    <submittedName>
        <fullName evidence="5">Siderophore biosynthesis protein SbnG</fullName>
    </submittedName>
</protein>
<dbReference type="EMBL" id="SUMB01000004">
    <property type="protein sequence ID" value="TJZ54175.1"/>
    <property type="molecule type" value="Genomic_DNA"/>
</dbReference>
<dbReference type="InterPro" id="IPR015813">
    <property type="entry name" value="Pyrv/PenolPyrv_kinase-like_dom"/>
</dbReference>
<comment type="similarity">
    <text evidence="1">Belongs to the HpcH/HpaI aldolase family.</text>
</comment>
<evidence type="ECO:0000256" key="3">
    <source>
        <dbReference type="ARBA" id="ARBA00023239"/>
    </source>
</evidence>
<evidence type="ECO:0000256" key="1">
    <source>
        <dbReference type="ARBA" id="ARBA00005568"/>
    </source>
</evidence>
<name>A0A4U0NIS3_9ACTN</name>
<keyword evidence="3" id="KW-0456">Lyase</keyword>
<evidence type="ECO:0000313" key="5">
    <source>
        <dbReference type="EMBL" id="TJZ54175.1"/>
    </source>
</evidence>